<proteinExistence type="predicted"/>
<organism evidence="2 3">
    <name type="scientific">Cupriavidus oxalaticus</name>
    <dbReference type="NCBI Taxonomy" id="96344"/>
    <lineage>
        <taxon>Bacteria</taxon>
        <taxon>Pseudomonadati</taxon>
        <taxon>Pseudomonadota</taxon>
        <taxon>Betaproteobacteria</taxon>
        <taxon>Burkholderiales</taxon>
        <taxon>Burkholderiaceae</taxon>
        <taxon>Cupriavidus</taxon>
    </lineage>
</organism>
<dbReference type="GO" id="GO:0003677">
    <property type="term" value="F:DNA binding"/>
    <property type="evidence" value="ECO:0007669"/>
    <property type="project" value="InterPro"/>
</dbReference>
<dbReference type="OrthoDB" id="129377at2"/>
<dbReference type="Gene3D" id="1.10.260.40">
    <property type="entry name" value="lambda repressor-like DNA-binding domains"/>
    <property type="match status" value="1"/>
</dbReference>
<evidence type="ECO:0000313" key="3">
    <source>
        <dbReference type="Proteomes" id="UP000295294"/>
    </source>
</evidence>
<dbReference type="EMBL" id="CP038639">
    <property type="protein sequence ID" value="QBY56424.1"/>
    <property type="molecule type" value="Genomic_DNA"/>
</dbReference>
<dbReference type="InterPro" id="IPR010982">
    <property type="entry name" value="Lambda_DNA-bd_dom_sf"/>
</dbReference>
<accession>A0A4P7LJJ6</accession>
<protein>
    <submittedName>
        <fullName evidence="2">XRE family transcriptional regulator</fullName>
    </submittedName>
</protein>
<geneLocation type="plasmid" evidence="2">
    <name>unnamed4</name>
</geneLocation>
<dbReference type="InterPro" id="IPR039554">
    <property type="entry name" value="HigA2-like_HTH"/>
</dbReference>
<evidence type="ECO:0000313" key="2">
    <source>
        <dbReference type="EMBL" id="QBY56424.1"/>
    </source>
</evidence>
<feature type="domain" description="HigA2-like helix-turn-helix" evidence="1">
    <location>
        <begin position="11"/>
        <end position="81"/>
    </location>
</feature>
<dbReference type="KEGG" id="cox:E0W60_36105"/>
<sequence>MFCFEYGTSNVYAKLGFADADEIPLKAGIVKDITDRIRGAGLTVSQAASLLGTSQTDLLLAVSGKFQSFHAAELRGWLKQLSSPLQGSSQ</sequence>
<evidence type="ECO:0000259" key="1">
    <source>
        <dbReference type="Pfam" id="PF13744"/>
    </source>
</evidence>
<name>A0A4P7LJJ6_9BURK</name>
<keyword evidence="2" id="KW-0614">Plasmid</keyword>
<dbReference type="RefSeq" id="WP_135707631.1">
    <property type="nucleotide sequence ID" value="NZ_CP038639.1"/>
</dbReference>
<dbReference type="AlphaFoldDB" id="A0A4P7LJJ6"/>
<dbReference type="Pfam" id="PF13744">
    <property type="entry name" value="HTH_37"/>
    <property type="match status" value="1"/>
</dbReference>
<gene>
    <name evidence="2" type="ORF">E0W60_36105</name>
</gene>
<reference evidence="2 3" key="1">
    <citation type="submission" date="2019-03" db="EMBL/GenBank/DDBJ databases">
        <title>Efficiently degradation of phenoxyalkanoic acid herbicides by Cupriavidus oxalaticus strain X32.</title>
        <authorList>
            <person name="Sheng X."/>
        </authorList>
    </citation>
    <scope>NUCLEOTIDE SEQUENCE [LARGE SCALE GENOMIC DNA]</scope>
    <source>
        <strain evidence="2 3">X32</strain>
        <plasmid evidence="2 3">unnamed4</plasmid>
    </source>
</reference>
<dbReference type="Proteomes" id="UP000295294">
    <property type="component" value="Plasmid unnamed4"/>
</dbReference>
<dbReference type="SUPFAM" id="SSF47413">
    <property type="entry name" value="lambda repressor-like DNA-binding domains"/>
    <property type="match status" value="1"/>
</dbReference>